<evidence type="ECO:0000256" key="1">
    <source>
        <dbReference type="SAM" id="MobiDB-lite"/>
    </source>
</evidence>
<keyword evidence="4" id="KW-0347">Helicase</keyword>
<dbReference type="Proteomes" id="UP001206128">
    <property type="component" value="Unassembled WGS sequence"/>
</dbReference>
<gene>
    <name evidence="4" type="ORF">LX83_001474</name>
</gene>
<keyword evidence="2" id="KW-1133">Transmembrane helix</keyword>
<keyword evidence="4" id="KW-0547">Nucleotide-binding</keyword>
<organism evidence="4 5">
    <name type="scientific">Goodfellowiella coeruleoviolacea</name>
    <dbReference type="NCBI Taxonomy" id="334858"/>
    <lineage>
        <taxon>Bacteria</taxon>
        <taxon>Bacillati</taxon>
        <taxon>Actinomycetota</taxon>
        <taxon>Actinomycetes</taxon>
        <taxon>Pseudonocardiales</taxon>
        <taxon>Pseudonocardiaceae</taxon>
        <taxon>Goodfellowiella</taxon>
    </lineage>
</organism>
<proteinExistence type="predicted"/>
<reference evidence="4" key="1">
    <citation type="submission" date="2022-06" db="EMBL/GenBank/DDBJ databases">
        <title>Genomic Encyclopedia of Archaeal and Bacterial Type Strains, Phase II (KMG-II): from individual species to whole genera.</title>
        <authorList>
            <person name="Goeker M."/>
        </authorList>
    </citation>
    <scope>NUCLEOTIDE SEQUENCE</scope>
    <source>
        <strain evidence="4">DSM 43935</strain>
    </source>
</reference>
<keyword evidence="4" id="KW-0067">ATP-binding</keyword>
<evidence type="ECO:0000259" key="3">
    <source>
        <dbReference type="Pfam" id="PF13400"/>
    </source>
</evidence>
<dbReference type="NCBIfam" id="TIGR03816">
    <property type="entry name" value="tadE_like_DECH"/>
    <property type="match status" value="1"/>
</dbReference>
<evidence type="ECO:0000313" key="5">
    <source>
        <dbReference type="Proteomes" id="UP001206128"/>
    </source>
</evidence>
<evidence type="ECO:0000256" key="2">
    <source>
        <dbReference type="SAM" id="Phobius"/>
    </source>
</evidence>
<dbReference type="GO" id="GO:0004386">
    <property type="term" value="F:helicase activity"/>
    <property type="evidence" value="ECO:0007669"/>
    <property type="project" value="UniProtKB-KW"/>
</dbReference>
<dbReference type="EMBL" id="JAMTCK010000003">
    <property type="protein sequence ID" value="MCP2164634.1"/>
    <property type="molecule type" value="Genomic_DNA"/>
</dbReference>
<feature type="domain" description="Putative Flp pilus-assembly TadG-like N-terminal" evidence="3">
    <location>
        <begin position="14"/>
        <end position="60"/>
    </location>
</feature>
<feature type="transmembrane region" description="Helical" evidence="2">
    <location>
        <begin position="16"/>
        <end position="41"/>
    </location>
</feature>
<sequence>MGQQEERRGDPDRGSASVLAVAVIAVLLGLAALGVAVATAVTTRHRAASAADLAALAGAAHVLAGRQEACQRADWVARRMRVELTGCVVVGRDVLVAVAARPPEPLALLGTTNARARAGPTEGLTPDSATNGR</sequence>
<name>A0AAE3GC16_9PSEU</name>
<keyword evidence="2" id="KW-0812">Transmembrane</keyword>
<accession>A0AAE3GC16</accession>
<dbReference type="AlphaFoldDB" id="A0AAE3GC16"/>
<comment type="caution">
    <text evidence="4">The sequence shown here is derived from an EMBL/GenBank/DDBJ whole genome shotgun (WGS) entry which is preliminary data.</text>
</comment>
<keyword evidence="2" id="KW-0472">Membrane</keyword>
<keyword evidence="5" id="KW-1185">Reference proteome</keyword>
<evidence type="ECO:0000313" key="4">
    <source>
        <dbReference type="EMBL" id="MCP2164634.1"/>
    </source>
</evidence>
<dbReference type="RefSeq" id="WP_253768470.1">
    <property type="nucleotide sequence ID" value="NZ_JAMTCK010000003.1"/>
</dbReference>
<dbReference type="Pfam" id="PF13400">
    <property type="entry name" value="Tad"/>
    <property type="match status" value="1"/>
</dbReference>
<feature type="region of interest" description="Disordered" evidence="1">
    <location>
        <begin position="111"/>
        <end position="133"/>
    </location>
</feature>
<protein>
    <submittedName>
        <fullName evidence="4">Helicase/secretion neighborhood TadE-like protein</fullName>
    </submittedName>
</protein>
<dbReference type="InterPro" id="IPR028087">
    <property type="entry name" value="Tad_N"/>
</dbReference>
<keyword evidence="4" id="KW-0378">Hydrolase</keyword>
<dbReference type="InterPro" id="IPR021202">
    <property type="entry name" value="Rv3654c-like"/>
</dbReference>